<comment type="caution">
    <text evidence="9">The sequence shown here is derived from an EMBL/GenBank/DDBJ whole genome shotgun (WGS) entry which is preliminary data.</text>
</comment>
<dbReference type="SUPFAM" id="SSF63380">
    <property type="entry name" value="Riboflavin synthase domain-like"/>
    <property type="match status" value="1"/>
</dbReference>
<dbReference type="InterPro" id="IPR001433">
    <property type="entry name" value="OxRdtase_FAD/NAD-bd"/>
</dbReference>
<sequence>MERPEDRMALKVISRNQLTSDICEFTLAGEGGAALPPFTPGAHITVETPSGAMRRYSLLNEGEAPETYVIAVKREANSRGGSASMHDDVHVGTALNAEPPKNEFALVAAPKYLLIAGGIGVTPILSMARALSQEGTAFSMIYCTRSANETAYLDECRGFPGAIVHHDKGEPDNFYDFWEHFEEPGPEHVYCCGPAPLMEEIKAVSGHWPEGRIHFEDFKAAEVVRENDVPFKVTVASTGRTIEIPADRSILEALRDAGEATVSSCESGTCGTCKCKLVDGDVDHRDLVLMEEEKSDHIMICVSRARSGGLVIDL</sequence>
<dbReference type="PROSITE" id="PS51085">
    <property type="entry name" value="2FE2S_FER_2"/>
    <property type="match status" value="1"/>
</dbReference>
<dbReference type="InterPro" id="IPR050415">
    <property type="entry name" value="MRET"/>
</dbReference>
<evidence type="ECO:0000313" key="9">
    <source>
        <dbReference type="EMBL" id="MCT8973982.1"/>
    </source>
</evidence>
<dbReference type="PANTHER" id="PTHR47354:SF1">
    <property type="entry name" value="CARNITINE MONOOXYGENASE REDUCTASE SUBUNIT"/>
    <property type="match status" value="1"/>
</dbReference>
<keyword evidence="3" id="KW-0479">Metal-binding</keyword>
<dbReference type="Pfam" id="PF00111">
    <property type="entry name" value="Fer2"/>
    <property type="match status" value="1"/>
</dbReference>
<evidence type="ECO:0000256" key="1">
    <source>
        <dbReference type="ARBA" id="ARBA00022630"/>
    </source>
</evidence>
<dbReference type="GO" id="GO:0016491">
    <property type="term" value="F:oxidoreductase activity"/>
    <property type="evidence" value="ECO:0007669"/>
    <property type="project" value="UniProtKB-KW"/>
</dbReference>
<dbReference type="InterPro" id="IPR036010">
    <property type="entry name" value="2Fe-2S_ferredoxin-like_sf"/>
</dbReference>
<evidence type="ECO:0000256" key="2">
    <source>
        <dbReference type="ARBA" id="ARBA00022714"/>
    </source>
</evidence>
<dbReference type="CDD" id="cd00207">
    <property type="entry name" value="fer2"/>
    <property type="match status" value="1"/>
</dbReference>
<evidence type="ECO:0000256" key="5">
    <source>
        <dbReference type="ARBA" id="ARBA00023004"/>
    </source>
</evidence>
<keyword evidence="4" id="KW-0560">Oxidoreductase</keyword>
<feature type="domain" description="2Fe-2S ferredoxin-type" evidence="7">
    <location>
        <begin position="231"/>
        <end position="314"/>
    </location>
</feature>
<evidence type="ECO:0000256" key="4">
    <source>
        <dbReference type="ARBA" id="ARBA00023002"/>
    </source>
</evidence>
<dbReference type="EMBL" id="JALIDZ010000009">
    <property type="protein sequence ID" value="MCT8973982.1"/>
    <property type="molecule type" value="Genomic_DNA"/>
</dbReference>
<keyword evidence="5" id="KW-0408">Iron</keyword>
<dbReference type="PROSITE" id="PS00197">
    <property type="entry name" value="2FE2S_FER_1"/>
    <property type="match status" value="1"/>
</dbReference>
<organism evidence="9 10">
    <name type="scientific">Microbaculum marinisediminis</name>
    <dbReference type="NCBI Taxonomy" id="2931392"/>
    <lineage>
        <taxon>Bacteria</taxon>
        <taxon>Pseudomonadati</taxon>
        <taxon>Pseudomonadota</taxon>
        <taxon>Alphaproteobacteria</taxon>
        <taxon>Hyphomicrobiales</taxon>
        <taxon>Tepidamorphaceae</taxon>
        <taxon>Microbaculum</taxon>
    </lineage>
</organism>
<dbReference type="CDD" id="cd06185">
    <property type="entry name" value="PDR_like"/>
    <property type="match status" value="1"/>
</dbReference>
<accession>A0AAW5R1A3</accession>
<evidence type="ECO:0000313" key="10">
    <source>
        <dbReference type="Proteomes" id="UP001320898"/>
    </source>
</evidence>
<reference evidence="9 10" key="1">
    <citation type="submission" date="2022-04" db="EMBL/GenBank/DDBJ databases">
        <authorList>
            <person name="Ye Y.-Q."/>
            <person name="Du Z.-J."/>
        </authorList>
    </citation>
    <scope>NUCLEOTIDE SEQUENCE [LARGE SCALE GENOMIC DNA]</scope>
    <source>
        <strain evidence="9 10">A6E488</strain>
    </source>
</reference>
<dbReference type="InterPro" id="IPR001041">
    <property type="entry name" value="2Fe-2S_ferredoxin-type"/>
</dbReference>
<dbReference type="PROSITE" id="PS51384">
    <property type="entry name" value="FAD_FR"/>
    <property type="match status" value="1"/>
</dbReference>
<dbReference type="Gene3D" id="2.40.30.10">
    <property type="entry name" value="Translation factors"/>
    <property type="match status" value="1"/>
</dbReference>
<gene>
    <name evidence="9" type="ORF">MUB46_19110</name>
</gene>
<dbReference type="GO" id="GO:0051537">
    <property type="term" value="F:2 iron, 2 sulfur cluster binding"/>
    <property type="evidence" value="ECO:0007669"/>
    <property type="project" value="UniProtKB-KW"/>
</dbReference>
<evidence type="ECO:0000256" key="3">
    <source>
        <dbReference type="ARBA" id="ARBA00022723"/>
    </source>
</evidence>
<dbReference type="Pfam" id="PF00175">
    <property type="entry name" value="NAD_binding_1"/>
    <property type="match status" value="1"/>
</dbReference>
<dbReference type="InterPro" id="IPR039261">
    <property type="entry name" value="FNR_nucleotide-bd"/>
</dbReference>
<evidence type="ECO:0000259" key="7">
    <source>
        <dbReference type="PROSITE" id="PS51085"/>
    </source>
</evidence>
<dbReference type="AlphaFoldDB" id="A0AAW5R1A3"/>
<evidence type="ECO:0000256" key="6">
    <source>
        <dbReference type="ARBA" id="ARBA00023014"/>
    </source>
</evidence>
<dbReference type="PRINTS" id="PR00409">
    <property type="entry name" value="PHDIOXRDTASE"/>
</dbReference>
<dbReference type="SUPFAM" id="SSF54292">
    <property type="entry name" value="2Fe-2S ferredoxin-like"/>
    <property type="match status" value="1"/>
</dbReference>
<protein>
    <submittedName>
        <fullName evidence="9">PDR/VanB family oxidoreductase</fullName>
    </submittedName>
</protein>
<dbReference type="InterPro" id="IPR012675">
    <property type="entry name" value="Beta-grasp_dom_sf"/>
</dbReference>
<dbReference type="RefSeq" id="WP_261617561.1">
    <property type="nucleotide sequence ID" value="NZ_JALIDZ010000009.1"/>
</dbReference>
<dbReference type="InterPro" id="IPR017938">
    <property type="entry name" value="Riboflavin_synthase-like_b-brl"/>
</dbReference>
<dbReference type="InterPro" id="IPR006058">
    <property type="entry name" value="2Fe2S_fd_BS"/>
</dbReference>
<keyword evidence="2" id="KW-0001">2Fe-2S</keyword>
<name>A0AAW5R1A3_9HYPH</name>
<evidence type="ECO:0000259" key="8">
    <source>
        <dbReference type="PROSITE" id="PS51384"/>
    </source>
</evidence>
<dbReference type="Gene3D" id="3.40.50.80">
    <property type="entry name" value="Nucleotide-binding domain of ferredoxin-NADP reductase (FNR) module"/>
    <property type="match status" value="1"/>
</dbReference>
<dbReference type="SUPFAM" id="SSF52343">
    <property type="entry name" value="Ferredoxin reductase-like, C-terminal NADP-linked domain"/>
    <property type="match status" value="1"/>
</dbReference>
<feature type="domain" description="FAD-binding FR-type" evidence="8">
    <location>
        <begin position="5"/>
        <end position="107"/>
    </location>
</feature>
<keyword evidence="6" id="KW-0411">Iron-sulfur</keyword>
<dbReference type="Proteomes" id="UP001320898">
    <property type="component" value="Unassembled WGS sequence"/>
</dbReference>
<keyword evidence="1" id="KW-0285">Flavoprotein</keyword>
<keyword evidence="10" id="KW-1185">Reference proteome</keyword>
<dbReference type="GO" id="GO:0046872">
    <property type="term" value="F:metal ion binding"/>
    <property type="evidence" value="ECO:0007669"/>
    <property type="project" value="UniProtKB-KW"/>
</dbReference>
<dbReference type="InterPro" id="IPR017927">
    <property type="entry name" value="FAD-bd_FR_type"/>
</dbReference>
<proteinExistence type="predicted"/>
<dbReference type="PANTHER" id="PTHR47354">
    <property type="entry name" value="NADH OXIDOREDUCTASE HCR"/>
    <property type="match status" value="1"/>
</dbReference>
<dbReference type="Gene3D" id="3.10.20.30">
    <property type="match status" value="1"/>
</dbReference>